<evidence type="ECO:0000313" key="2">
    <source>
        <dbReference type="Proteomes" id="UP000062788"/>
    </source>
</evidence>
<accession>A0A103E578</accession>
<protein>
    <submittedName>
        <fullName evidence="1">Uncharacterized protein</fullName>
    </submittedName>
</protein>
<reference evidence="1 2" key="1">
    <citation type="submission" date="2015-11" db="EMBL/GenBank/DDBJ databases">
        <title>Expanding the genomic diversity of Burkholderia species for the development of highly accurate diagnostics.</title>
        <authorList>
            <person name="Sahl J."/>
            <person name="Keim P."/>
            <person name="Wagner D."/>
        </authorList>
    </citation>
    <scope>NUCLEOTIDE SEQUENCE [LARGE SCALE GENOMIC DNA]</scope>
    <source>
        <strain evidence="1 2">TSV85</strain>
    </source>
</reference>
<comment type="caution">
    <text evidence="1">The sequence shown here is derived from an EMBL/GenBank/DDBJ whole genome shotgun (WGS) entry which is preliminary data.</text>
</comment>
<keyword evidence="2" id="KW-1185">Reference proteome</keyword>
<organism evidence="1 2">
    <name type="scientific">Burkholderia singularis</name>
    <dbReference type="NCBI Taxonomy" id="1503053"/>
    <lineage>
        <taxon>Bacteria</taxon>
        <taxon>Pseudomonadati</taxon>
        <taxon>Pseudomonadota</taxon>
        <taxon>Betaproteobacteria</taxon>
        <taxon>Burkholderiales</taxon>
        <taxon>Burkholderiaceae</taxon>
        <taxon>Burkholderia</taxon>
        <taxon>pseudomallei group</taxon>
    </lineage>
</organism>
<name>A0A103E578_9BURK</name>
<proteinExistence type="predicted"/>
<dbReference type="Proteomes" id="UP000062788">
    <property type="component" value="Unassembled WGS sequence"/>
</dbReference>
<evidence type="ECO:0000313" key="1">
    <source>
        <dbReference type="EMBL" id="KVE28390.1"/>
    </source>
</evidence>
<sequence>MLQAGDVSHADDSSAKRAPMRRMYRLHGQNYACGVAFFDVGWMSGSHGRWVGAGEVFGMSEHIGVFDALESPE</sequence>
<gene>
    <name evidence="1" type="ORF">WS67_06410</name>
</gene>
<dbReference type="AlphaFoldDB" id="A0A103E578"/>
<dbReference type="EMBL" id="LOWA01000018">
    <property type="protein sequence ID" value="KVE28390.1"/>
    <property type="molecule type" value="Genomic_DNA"/>
</dbReference>